<proteinExistence type="inferred from homology"/>
<feature type="domain" description="N6 adenine-specific DNA methyltransferase N-terminal" evidence="9">
    <location>
        <begin position="10"/>
        <end position="179"/>
    </location>
</feature>
<dbReference type="NCBIfam" id="TIGR00497">
    <property type="entry name" value="hsdM"/>
    <property type="match status" value="1"/>
</dbReference>
<gene>
    <name evidence="10" type="ORF">A6F49_00860</name>
</gene>
<keyword evidence="11" id="KW-1185">Reference proteome</keyword>
<dbReference type="RefSeq" id="WP_043055424.1">
    <property type="nucleotide sequence ID" value="NZ_LXEY01000109.1"/>
</dbReference>
<evidence type="ECO:0000256" key="3">
    <source>
        <dbReference type="ARBA" id="ARBA00022603"/>
    </source>
</evidence>
<dbReference type="GO" id="GO:0004519">
    <property type="term" value="F:endonuclease activity"/>
    <property type="evidence" value="ECO:0007669"/>
    <property type="project" value="UniProtKB-KW"/>
</dbReference>
<protein>
    <recommendedName>
        <fullName evidence="2">site-specific DNA-methyltransferase (adenine-specific)</fullName>
        <ecNumber evidence="2">2.1.1.72</ecNumber>
    </recommendedName>
</protein>
<dbReference type="InterPro" id="IPR002052">
    <property type="entry name" value="DNA_methylase_N6_adenine_CS"/>
</dbReference>
<keyword evidence="4" id="KW-0808">Transferase</keyword>
<dbReference type="Gene3D" id="1.20.1260.30">
    <property type="match status" value="1"/>
</dbReference>
<dbReference type="PANTHER" id="PTHR42933:SF1">
    <property type="entry name" value="SITE-SPECIFIC DNA-METHYLTRANSFERASE (ADENINE-SPECIFIC)"/>
    <property type="match status" value="1"/>
</dbReference>
<name>A0A1B7LVD8_9MICC</name>
<comment type="catalytic activity">
    <reaction evidence="7">
        <text>a 2'-deoxyadenosine in DNA + S-adenosyl-L-methionine = an N(6)-methyl-2'-deoxyadenosine in DNA + S-adenosyl-L-homocysteine + H(+)</text>
        <dbReference type="Rhea" id="RHEA:15197"/>
        <dbReference type="Rhea" id="RHEA-COMP:12418"/>
        <dbReference type="Rhea" id="RHEA-COMP:12419"/>
        <dbReference type="ChEBI" id="CHEBI:15378"/>
        <dbReference type="ChEBI" id="CHEBI:57856"/>
        <dbReference type="ChEBI" id="CHEBI:59789"/>
        <dbReference type="ChEBI" id="CHEBI:90615"/>
        <dbReference type="ChEBI" id="CHEBI:90616"/>
        <dbReference type="EC" id="2.1.1.72"/>
    </reaction>
</comment>
<dbReference type="PRINTS" id="PR00507">
    <property type="entry name" value="N12N6MTFRASE"/>
</dbReference>
<dbReference type="EC" id="2.1.1.72" evidence="2"/>
<dbReference type="InterPro" id="IPR022749">
    <property type="entry name" value="D12N6_MeTrfase_N"/>
</dbReference>
<keyword evidence="3" id="KW-0489">Methyltransferase</keyword>
<dbReference type="GO" id="GO:0009307">
    <property type="term" value="P:DNA restriction-modification system"/>
    <property type="evidence" value="ECO:0007669"/>
    <property type="project" value="UniProtKB-KW"/>
</dbReference>
<dbReference type="SUPFAM" id="SSF53335">
    <property type="entry name" value="S-adenosyl-L-methionine-dependent methyltransferases"/>
    <property type="match status" value="1"/>
</dbReference>
<dbReference type="GO" id="GO:0009007">
    <property type="term" value="F:site-specific DNA-methyltransferase (adenine-specific) activity"/>
    <property type="evidence" value="ECO:0007669"/>
    <property type="project" value="UniProtKB-EC"/>
</dbReference>
<dbReference type="EMBL" id="LXEY01000109">
    <property type="protein sequence ID" value="OAV52203.1"/>
    <property type="molecule type" value="Genomic_DNA"/>
</dbReference>
<keyword evidence="5" id="KW-0949">S-adenosyl-L-methionine</keyword>
<dbReference type="PANTHER" id="PTHR42933">
    <property type="entry name" value="SLR6095 PROTEIN"/>
    <property type="match status" value="1"/>
</dbReference>
<evidence type="ECO:0000256" key="7">
    <source>
        <dbReference type="ARBA" id="ARBA00047942"/>
    </source>
</evidence>
<dbReference type="AlphaFoldDB" id="A0A1B7LVD8"/>
<dbReference type="Pfam" id="PF12161">
    <property type="entry name" value="HsdM_N"/>
    <property type="match status" value="1"/>
</dbReference>
<evidence type="ECO:0000259" key="9">
    <source>
        <dbReference type="Pfam" id="PF12161"/>
    </source>
</evidence>
<comment type="similarity">
    <text evidence="1">Belongs to the N(4)/N(6)-methyltransferase family.</text>
</comment>
<evidence type="ECO:0000313" key="11">
    <source>
        <dbReference type="Proteomes" id="UP000078292"/>
    </source>
</evidence>
<evidence type="ECO:0000256" key="1">
    <source>
        <dbReference type="ARBA" id="ARBA00006594"/>
    </source>
</evidence>
<dbReference type="Proteomes" id="UP000078292">
    <property type="component" value="Unassembled WGS sequence"/>
</dbReference>
<dbReference type="STRING" id="1837282.A6F49_00860"/>
<keyword evidence="10" id="KW-0255">Endonuclease</keyword>
<evidence type="ECO:0000313" key="10">
    <source>
        <dbReference type="EMBL" id="OAV52203.1"/>
    </source>
</evidence>
<keyword evidence="6" id="KW-0680">Restriction system</keyword>
<dbReference type="InterPro" id="IPR003356">
    <property type="entry name" value="DNA_methylase_A-5"/>
</dbReference>
<dbReference type="CDD" id="cd02440">
    <property type="entry name" value="AdoMet_MTases"/>
    <property type="match status" value="1"/>
</dbReference>
<dbReference type="PROSITE" id="PS00092">
    <property type="entry name" value="N6_MTASE"/>
    <property type="match status" value="1"/>
</dbReference>
<dbReference type="InterPro" id="IPR004546">
    <property type="entry name" value="Restrct_endonuc_T1M"/>
</dbReference>
<dbReference type="GO" id="GO:0032259">
    <property type="term" value="P:methylation"/>
    <property type="evidence" value="ECO:0007669"/>
    <property type="project" value="UniProtKB-KW"/>
</dbReference>
<sequence length="543" mass="60715">MIRAAQKAELEKTLWRTANELRGHVDGWDFKAYVLGMLFYRFISENLTHYINAGEWEAGATDFDYAKISDEQAMTIRDGIVEAKGFFMPPSHLFENVWGCAAGKGTALGMKDPEATEFREQQLNLFIKEVFNAIEESAIGTKSEDDIKGLFEDIDVSSTRLGNSVPQRNKKLFELLETIGSLSLGTFEDSTIDMFGDAYEYLMGLYAADAGKSGGEYFTPQEVSNLLARLTVVGKTSVNKVYDPACGSGSLLLQFAKVLGKDNVRMGFYGQELNRTTYNLARMNMFLHDINYAKFSIAHGDTLTEPQHQDEEPFQAIVSNPPYSTKWVGADDPTLINDSRFAPAGVLAPKTKADLAFVMHMLHWLATDGTAAIVEFPGVLYRGGAEKKIRQYLVDNNYVDTVIQLPPDLFFGTGIATCIIVLKKAKTDNDVLFIDASEKFRRNGNKNVLLDEHRHEIVELFSNREDVKYEAHRVSNETLAENDYNLTVSAYVEVEDTREKTNIVELNAEIAELVTNQMTLREEVEAIVAELEADRAEVGVANE</sequence>
<dbReference type="GO" id="GO:0008170">
    <property type="term" value="F:N-methyltransferase activity"/>
    <property type="evidence" value="ECO:0007669"/>
    <property type="project" value="InterPro"/>
</dbReference>
<feature type="domain" description="DNA methylase adenine-specific" evidence="8">
    <location>
        <begin position="192"/>
        <end position="499"/>
    </location>
</feature>
<dbReference type="GO" id="GO:0003677">
    <property type="term" value="F:DNA binding"/>
    <property type="evidence" value="ECO:0007669"/>
    <property type="project" value="InterPro"/>
</dbReference>
<dbReference type="InterPro" id="IPR051537">
    <property type="entry name" value="DNA_Adenine_Mtase"/>
</dbReference>
<evidence type="ECO:0000256" key="2">
    <source>
        <dbReference type="ARBA" id="ARBA00011900"/>
    </source>
</evidence>
<reference evidence="10 11" key="1">
    <citation type="submission" date="2016-04" db="EMBL/GenBank/DDBJ databases">
        <title>First whole genome shotgun sequence of the bacterium Enteractinococcus sp. strain UASWS1574.</title>
        <authorList>
            <person name="Crovadore J."/>
            <person name="Chablais R."/>
            <person name="Lefort F."/>
        </authorList>
    </citation>
    <scope>NUCLEOTIDE SEQUENCE [LARGE SCALE GENOMIC DNA]</scope>
    <source>
        <strain evidence="10 11">UASWS1574</strain>
    </source>
</reference>
<keyword evidence="10" id="KW-0378">Hydrolase</keyword>
<evidence type="ECO:0000256" key="4">
    <source>
        <dbReference type="ARBA" id="ARBA00022679"/>
    </source>
</evidence>
<dbReference type="Pfam" id="PF02384">
    <property type="entry name" value="N6_Mtase"/>
    <property type="match status" value="1"/>
</dbReference>
<accession>A0A1B7LVD8</accession>
<organism evidence="10 11">
    <name type="scientific">Enteractinococcus helveticum</name>
    <dbReference type="NCBI Taxonomy" id="1837282"/>
    <lineage>
        <taxon>Bacteria</taxon>
        <taxon>Bacillati</taxon>
        <taxon>Actinomycetota</taxon>
        <taxon>Actinomycetes</taxon>
        <taxon>Micrococcales</taxon>
        <taxon>Micrococcaceae</taxon>
    </lineage>
</organism>
<keyword evidence="10" id="KW-0540">Nuclease</keyword>
<dbReference type="REBASE" id="165004">
    <property type="entry name" value="M.Ehe1574ORF860P"/>
</dbReference>
<evidence type="ECO:0000259" key="8">
    <source>
        <dbReference type="Pfam" id="PF02384"/>
    </source>
</evidence>
<dbReference type="InterPro" id="IPR029063">
    <property type="entry name" value="SAM-dependent_MTases_sf"/>
</dbReference>
<dbReference type="InterPro" id="IPR038333">
    <property type="entry name" value="T1MK-like_N_sf"/>
</dbReference>
<evidence type="ECO:0000256" key="6">
    <source>
        <dbReference type="ARBA" id="ARBA00022747"/>
    </source>
</evidence>
<dbReference type="Gene3D" id="3.40.50.150">
    <property type="entry name" value="Vaccinia Virus protein VP39"/>
    <property type="match status" value="1"/>
</dbReference>
<dbReference type="OrthoDB" id="9784823at2"/>
<comment type="caution">
    <text evidence="10">The sequence shown here is derived from an EMBL/GenBank/DDBJ whole genome shotgun (WGS) entry which is preliminary data.</text>
</comment>
<evidence type="ECO:0000256" key="5">
    <source>
        <dbReference type="ARBA" id="ARBA00022691"/>
    </source>
</evidence>